<dbReference type="EMBL" id="MEXB01000007">
    <property type="protein sequence ID" value="OGC88560.1"/>
    <property type="molecule type" value="Genomic_DNA"/>
</dbReference>
<feature type="transmembrane region" description="Helical" evidence="1">
    <location>
        <begin position="37"/>
        <end position="55"/>
    </location>
</feature>
<feature type="transmembrane region" description="Helical" evidence="1">
    <location>
        <begin position="61"/>
        <end position="83"/>
    </location>
</feature>
<dbReference type="Proteomes" id="UP000176568">
    <property type="component" value="Unassembled WGS sequence"/>
</dbReference>
<keyword evidence="1" id="KW-1133">Transmembrane helix</keyword>
<keyword evidence="1" id="KW-0812">Transmembrane</keyword>
<dbReference type="STRING" id="1797247.A2419_02740"/>
<evidence type="ECO:0008006" key="4">
    <source>
        <dbReference type="Google" id="ProtNLM"/>
    </source>
</evidence>
<keyword evidence="1" id="KW-0472">Membrane</keyword>
<gene>
    <name evidence="2" type="ORF">A2419_02740</name>
</gene>
<sequence>MRANAWVIRIGVPVLFIIGFFLPWWPLMFVAPFIAAFYGYWLPALLLAWCADLIFGTPVGLFHSLVFPCTVAVVLSIVARSVIIRHLR</sequence>
<accession>A0A1F4Y3N0</accession>
<evidence type="ECO:0000256" key="1">
    <source>
        <dbReference type="SAM" id="Phobius"/>
    </source>
</evidence>
<proteinExistence type="predicted"/>
<evidence type="ECO:0000313" key="2">
    <source>
        <dbReference type="EMBL" id="OGC88560.1"/>
    </source>
</evidence>
<name>A0A1F4Y3N0_9BACT</name>
<dbReference type="AlphaFoldDB" id="A0A1F4Y3N0"/>
<reference evidence="2 3" key="1">
    <citation type="journal article" date="2016" name="Nat. Commun.">
        <title>Thousands of microbial genomes shed light on interconnected biogeochemical processes in an aquifer system.</title>
        <authorList>
            <person name="Anantharaman K."/>
            <person name="Brown C.T."/>
            <person name="Hug L.A."/>
            <person name="Sharon I."/>
            <person name="Castelle C.J."/>
            <person name="Probst A.J."/>
            <person name="Thomas B.C."/>
            <person name="Singh A."/>
            <person name="Wilkins M.J."/>
            <person name="Karaoz U."/>
            <person name="Brodie E.L."/>
            <person name="Williams K.H."/>
            <person name="Hubbard S.S."/>
            <person name="Banfield J.F."/>
        </authorList>
    </citation>
    <scope>NUCLEOTIDE SEQUENCE [LARGE SCALE GENOMIC DNA]</scope>
</reference>
<comment type="caution">
    <text evidence="2">The sequence shown here is derived from an EMBL/GenBank/DDBJ whole genome shotgun (WGS) entry which is preliminary data.</text>
</comment>
<organism evidence="2 3">
    <name type="scientific">Candidatus Adlerbacteria bacterium RIFOXYC1_FULL_48_26</name>
    <dbReference type="NCBI Taxonomy" id="1797247"/>
    <lineage>
        <taxon>Bacteria</taxon>
        <taxon>Candidatus Adleribacteriota</taxon>
    </lineage>
</organism>
<feature type="transmembrane region" description="Helical" evidence="1">
    <location>
        <begin position="6"/>
        <end position="25"/>
    </location>
</feature>
<evidence type="ECO:0000313" key="3">
    <source>
        <dbReference type="Proteomes" id="UP000176568"/>
    </source>
</evidence>
<protein>
    <recommendedName>
        <fullName evidence="4">Rod shape-determining protein MreD</fullName>
    </recommendedName>
</protein>